<keyword evidence="1" id="KW-0812">Transmembrane</keyword>
<dbReference type="EMBL" id="JBAMMX010000012">
    <property type="protein sequence ID" value="KAK6930614.1"/>
    <property type="molecule type" value="Genomic_DNA"/>
</dbReference>
<protein>
    <submittedName>
        <fullName evidence="2">HR-like lesion-inducer</fullName>
    </submittedName>
</protein>
<dbReference type="Pfam" id="PF05514">
    <property type="entry name" value="HR_lesion"/>
    <property type="match status" value="1"/>
</dbReference>
<dbReference type="Proteomes" id="UP001370490">
    <property type="component" value="Unassembled WGS sequence"/>
</dbReference>
<accession>A0AAN8Z8H7</accession>
<evidence type="ECO:0000256" key="1">
    <source>
        <dbReference type="SAM" id="Phobius"/>
    </source>
</evidence>
<reference evidence="2 3" key="1">
    <citation type="submission" date="2023-12" db="EMBL/GenBank/DDBJ databases">
        <title>A high-quality genome assembly for Dillenia turbinata (Dilleniales).</title>
        <authorList>
            <person name="Chanderbali A."/>
        </authorList>
    </citation>
    <scope>NUCLEOTIDE SEQUENCE [LARGE SCALE GENOMIC DNA]</scope>
    <source>
        <strain evidence="2">LSX21</strain>
        <tissue evidence="2">Leaf</tissue>
    </source>
</reference>
<organism evidence="2 3">
    <name type="scientific">Dillenia turbinata</name>
    <dbReference type="NCBI Taxonomy" id="194707"/>
    <lineage>
        <taxon>Eukaryota</taxon>
        <taxon>Viridiplantae</taxon>
        <taxon>Streptophyta</taxon>
        <taxon>Embryophyta</taxon>
        <taxon>Tracheophyta</taxon>
        <taxon>Spermatophyta</taxon>
        <taxon>Magnoliopsida</taxon>
        <taxon>eudicotyledons</taxon>
        <taxon>Gunneridae</taxon>
        <taxon>Pentapetalae</taxon>
        <taxon>Dilleniales</taxon>
        <taxon>Dilleniaceae</taxon>
        <taxon>Dillenia</taxon>
    </lineage>
</organism>
<dbReference type="PANTHER" id="PTHR31474:SF1">
    <property type="entry name" value="EXPRESSED PROTEIN"/>
    <property type="match status" value="1"/>
</dbReference>
<keyword evidence="3" id="KW-1185">Reference proteome</keyword>
<dbReference type="PANTHER" id="PTHR31474">
    <property type="entry name" value="HR-LIKE LESION-INDUCER"/>
    <property type="match status" value="1"/>
</dbReference>
<keyword evidence="1" id="KW-1133">Transmembrane helix</keyword>
<comment type="caution">
    <text evidence="2">The sequence shown here is derived from an EMBL/GenBank/DDBJ whole genome shotgun (WGS) entry which is preliminary data.</text>
</comment>
<dbReference type="AlphaFoldDB" id="A0AAN8Z8H7"/>
<evidence type="ECO:0000313" key="2">
    <source>
        <dbReference type="EMBL" id="KAK6930614.1"/>
    </source>
</evidence>
<proteinExistence type="predicted"/>
<name>A0AAN8Z8H7_9MAGN</name>
<feature type="transmembrane region" description="Helical" evidence="1">
    <location>
        <begin position="20"/>
        <end position="39"/>
    </location>
</feature>
<gene>
    <name evidence="2" type="ORF">RJ641_004708</name>
</gene>
<sequence length="69" mass="7785">MTLLLFADQVLSHHNNGSKGLGGLIFIFGSSLGALLLLLHQVFVTPIMYDFYNYNADKKEFSQLFVKFT</sequence>
<keyword evidence="1" id="KW-0472">Membrane</keyword>
<dbReference type="InterPro" id="IPR008637">
    <property type="entry name" value="HR_lesion"/>
</dbReference>
<evidence type="ECO:0000313" key="3">
    <source>
        <dbReference type="Proteomes" id="UP001370490"/>
    </source>
</evidence>